<keyword evidence="7" id="KW-1185">Reference proteome</keyword>
<dbReference type="AlphaFoldDB" id="A0A368Z1M1"/>
<dbReference type="GO" id="GO:0016740">
    <property type="term" value="F:transferase activity"/>
    <property type="evidence" value="ECO:0007669"/>
    <property type="project" value="UniProtKB-KW"/>
</dbReference>
<organism evidence="6 7">
    <name type="scientific">Paracoccus lutimaris</name>
    <dbReference type="NCBI Taxonomy" id="1490030"/>
    <lineage>
        <taxon>Bacteria</taxon>
        <taxon>Pseudomonadati</taxon>
        <taxon>Pseudomonadota</taxon>
        <taxon>Alphaproteobacteria</taxon>
        <taxon>Rhodobacterales</taxon>
        <taxon>Paracoccaceae</taxon>
        <taxon>Paracoccus</taxon>
    </lineage>
</organism>
<dbReference type="InterPro" id="IPR016181">
    <property type="entry name" value="Acyl_CoA_acyltransferase"/>
</dbReference>
<dbReference type="PANTHER" id="PTHR39322:SF1">
    <property type="entry name" value="ISOVALERYL-HOMOSERINE LACTONE SYNTHASE"/>
    <property type="match status" value="1"/>
</dbReference>
<dbReference type="Pfam" id="PF00765">
    <property type="entry name" value="Autoind_synth"/>
    <property type="match status" value="1"/>
</dbReference>
<keyword evidence="1 5" id="KW-0673">Quorum sensing</keyword>
<comment type="similarity">
    <text evidence="5">Belongs to the autoinducer synthase family.</text>
</comment>
<dbReference type="GO" id="GO:0007165">
    <property type="term" value="P:signal transduction"/>
    <property type="evidence" value="ECO:0007669"/>
    <property type="project" value="TreeGrafter"/>
</dbReference>
<dbReference type="PANTHER" id="PTHR39322">
    <property type="entry name" value="ACYL-HOMOSERINE-LACTONE SYNTHASE"/>
    <property type="match status" value="1"/>
</dbReference>
<sequence>MQTTTTIRSADVQTTTIRTPDARLPEVQTTTLSFANMHNHGELFANIFRARKQSFIDLKKWPLPEVDGMEFDQYDTPMSRWVAIHEHGRVLAGVRLTPTTARCGVYSYMIRDAQEDLLGGSIPQNLLDGPAPVEETTWEASRLFIDHSIPAGRRMRVQMSLIAEMSNSARALGASRLICLVKATWPRWLNPRGVDAQAMGPVIWIDDDYFQCVSINLAPKMH</sequence>
<name>A0A368Z1M1_9RHOB</name>
<keyword evidence="3" id="KW-0949">S-adenosyl-L-methionine</keyword>
<evidence type="ECO:0000256" key="5">
    <source>
        <dbReference type="PROSITE-ProRule" id="PRU00533"/>
    </source>
</evidence>
<dbReference type="Gene3D" id="3.40.630.30">
    <property type="match status" value="1"/>
</dbReference>
<comment type="caution">
    <text evidence="6">The sequence shown here is derived from an EMBL/GenBank/DDBJ whole genome shotgun (WGS) entry which is preliminary data.</text>
</comment>
<keyword evidence="4 5" id="KW-0071">Autoinducer synthesis</keyword>
<dbReference type="InterPro" id="IPR001690">
    <property type="entry name" value="Autoind_synthase"/>
</dbReference>
<reference evidence="6 7" key="1">
    <citation type="submission" date="2018-07" db="EMBL/GenBank/DDBJ databases">
        <title>Genomic Encyclopedia of Type Strains, Phase III (KMG-III): the genomes of soil and plant-associated and newly described type strains.</title>
        <authorList>
            <person name="Whitman W."/>
        </authorList>
    </citation>
    <scope>NUCLEOTIDE SEQUENCE [LARGE SCALE GENOMIC DNA]</scope>
    <source>
        <strain evidence="6 7">CECT 8525</strain>
    </source>
</reference>
<evidence type="ECO:0000256" key="2">
    <source>
        <dbReference type="ARBA" id="ARBA00022679"/>
    </source>
</evidence>
<dbReference type="SUPFAM" id="SSF55729">
    <property type="entry name" value="Acyl-CoA N-acyltransferases (Nat)"/>
    <property type="match status" value="1"/>
</dbReference>
<protein>
    <submittedName>
        <fullName evidence="6">N-acyl-L-homoserine lactone synthetase</fullName>
    </submittedName>
</protein>
<gene>
    <name evidence="6" type="ORF">DFP89_106146</name>
</gene>
<dbReference type="EMBL" id="QPJL01000006">
    <property type="protein sequence ID" value="RCW85127.1"/>
    <property type="molecule type" value="Genomic_DNA"/>
</dbReference>
<accession>A0A368Z1M1</accession>
<evidence type="ECO:0000256" key="4">
    <source>
        <dbReference type="ARBA" id="ARBA00022929"/>
    </source>
</evidence>
<dbReference type="GO" id="GO:0009372">
    <property type="term" value="P:quorum sensing"/>
    <property type="evidence" value="ECO:0007669"/>
    <property type="project" value="UniProtKB-UniRule"/>
</dbReference>
<evidence type="ECO:0000256" key="3">
    <source>
        <dbReference type="ARBA" id="ARBA00022691"/>
    </source>
</evidence>
<evidence type="ECO:0000313" key="7">
    <source>
        <dbReference type="Proteomes" id="UP000253345"/>
    </source>
</evidence>
<dbReference type="Proteomes" id="UP000253345">
    <property type="component" value="Unassembled WGS sequence"/>
</dbReference>
<keyword evidence="2" id="KW-0808">Transferase</keyword>
<dbReference type="PROSITE" id="PS51187">
    <property type="entry name" value="AUTOINDUCER_SYNTH_2"/>
    <property type="match status" value="1"/>
</dbReference>
<evidence type="ECO:0000256" key="1">
    <source>
        <dbReference type="ARBA" id="ARBA00022654"/>
    </source>
</evidence>
<evidence type="ECO:0000313" key="6">
    <source>
        <dbReference type="EMBL" id="RCW85127.1"/>
    </source>
</evidence>
<dbReference type="OrthoDB" id="6169313at2"/>
<proteinExistence type="inferred from homology"/>